<name>A0ABY8KT80_9FLAO</name>
<dbReference type="Proteomes" id="UP001238523">
    <property type="component" value="Chromosome"/>
</dbReference>
<organism evidence="1 2">
    <name type="scientific">Aequorivita marisscotiae</name>
    <dbReference type="NCBI Taxonomy" id="3040348"/>
    <lineage>
        <taxon>Bacteria</taxon>
        <taxon>Pseudomonadati</taxon>
        <taxon>Bacteroidota</taxon>
        <taxon>Flavobacteriia</taxon>
        <taxon>Flavobacteriales</taxon>
        <taxon>Flavobacteriaceae</taxon>
        <taxon>Aequorivita</taxon>
    </lineage>
</organism>
<sequence length="95" mass="11122">MTEKFKDLPVEEGTKIILSTEAVIEDFDVVYQKWYWDGIYAESVIFLNDDIAHLNEDQVRHEVALCTALVKENTEMTYKKGEKYTFVNFNFVTSD</sequence>
<evidence type="ECO:0000313" key="2">
    <source>
        <dbReference type="Proteomes" id="UP001238523"/>
    </source>
</evidence>
<dbReference type="RefSeq" id="WP_279448710.1">
    <property type="nucleotide sequence ID" value="NZ_CP122379.1"/>
</dbReference>
<gene>
    <name evidence="1" type="ORF">QCQ61_00285</name>
</gene>
<protein>
    <submittedName>
        <fullName evidence="1">Uncharacterized protein</fullName>
    </submittedName>
</protein>
<dbReference type="EMBL" id="CP122379">
    <property type="protein sequence ID" value="WGF92644.1"/>
    <property type="molecule type" value="Genomic_DNA"/>
</dbReference>
<proteinExistence type="predicted"/>
<accession>A0ABY8KT80</accession>
<evidence type="ECO:0000313" key="1">
    <source>
        <dbReference type="EMBL" id="WGF92644.1"/>
    </source>
</evidence>
<keyword evidence="2" id="KW-1185">Reference proteome</keyword>
<reference evidence="1 2" key="1">
    <citation type="submission" date="2023-04" db="EMBL/GenBank/DDBJ databases">
        <title>Taxonomic identification of the Arctic strain Aequorivita sp. nov. and transcriptomic analysis in response to temperature stress.</title>
        <authorList>
            <person name="Liu W."/>
            <person name="Cong B."/>
            <person name="Lin J."/>
        </authorList>
    </citation>
    <scope>NUCLEOTIDE SEQUENCE [LARGE SCALE GENOMIC DNA]</scope>
    <source>
        <strain evidence="1 2">Ant34-E75</strain>
    </source>
</reference>